<dbReference type="SMART" id="SM00862">
    <property type="entry name" value="Trans_reg_C"/>
    <property type="match status" value="1"/>
</dbReference>
<dbReference type="GO" id="GO:0006355">
    <property type="term" value="P:regulation of DNA-templated transcription"/>
    <property type="evidence" value="ECO:0007669"/>
    <property type="project" value="InterPro"/>
</dbReference>
<dbReference type="SUPFAM" id="SSF52172">
    <property type="entry name" value="CheY-like"/>
    <property type="match status" value="1"/>
</dbReference>
<evidence type="ECO:0000256" key="2">
    <source>
        <dbReference type="ARBA" id="ARBA00022553"/>
    </source>
</evidence>
<keyword evidence="4" id="KW-0805">Transcription regulation</keyword>
<accession>A0A6N7XG59</accession>
<keyword evidence="2 8" id="KW-0597">Phosphoprotein</keyword>
<keyword evidence="5 9" id="KW-0238">DNA-binding</keyword>
<dbReference type="Gene3D" id="3.40.50.2300">
    <property type="match status" value="1"/>
</dbReference>
<dbReference type="PROSITE" id="PS51755">
    <property type="entry name" value="OMPR_PHOB"/>
    <property type="match status" value="1"/>
</dbReference>
<feature type="modified residue" description="4-aspartylphosphate" evidence="8">
    <location>
        <position position="51"/>
    </location>
</feature>
<feature type="domain" description="Response regulatory" evidence="10">
    <location>
        <begin position="2"/>
        <end position="116"/>
    </location>
</feature>
<evidence type="ECO:0000259" key="11">
    <source>
        <dbReference type="PROSITE" id="PS51755"/>
    </source>
</evidence>
<dbReference type="AlphaFoldDB" id="A0A6N7XG59"/>
<dbReference type="GO" id="GO:0005829">
    <property type="term" value="C:cytosol"/>
    <property type="evidence" value="ECO:0007669"/>
    <property type="project" value="TreeGrafter"/>
</dbReference>
<dbReference type="PANTHER" id="PTHR48111:SF22">
    <property type="entry name" value="REGULATOR OF RPOS"/>
    <property type="match status" value="1"/>
</dbReference>
<evidence type="ECO:0000256" key="9">
    <source>
        <dbReference type="PROSITE-ProRule" id="PRU01091"/>
    </source>
</evidence>
<evidence type="ECO:0000256" key="1">
    <source>
        <dbReference type="ARBA" id="ARBA00018672"/>
    </source>
</evidence>
<dbReference type="GO" id="GO:0000156">
    <property type="term" value="F:phosphorelay response regulator activity"/>
    <property type="evidence" value="ECO:0007669"/>
    <property type="project" value="TreeGrafter"/>
</dbReference>
<dbReference type="InterPro" id="IPR016032">
    <property type="entry name" value="Sig_transdc_resp-reg_C-effctor"/>
</dbReference>
<feature type="domain" description="OmpR/PhoB-type" evidence="11">
    <location>
        <begin position="124"/>
        <end position="222"/>
    </location>
</feature>
<dbReference type="CDD" id="cd00383">
    <property type="entry name" value="trans_reg_C"/>
    <property type="match status" value="1"/>
</dbReference>
<feature type="DNA-binding region" description="OmpR/PhoB-type" evidence="9">
    <location>
        <begin position="124"/>
        <end position="222"/>
    </location>
</feature>
<dbReference type="Pfam" id="PF00072">
    <property type="entry name" value="Response_reg"/>
    <property type="match status" value="1"/>
</dbReference>
<protein>
    <recommendedName>
        <fullName evidence="1">Stage 0 sporulation protein A homolog</fullName>
    </recommendedName>
</protein>
<gene>
    <name evidence="12" type="ORF">FYJ71_06405</name>
</gene>
<comment type="function">
    <text evidence="7">May play the central regulatory role in sporulation. It may be an element of the effector pathway responsible for the activation of sporulation genes in response to nutritional stress. Spo0A may act in concert with spo0H (a sigma factor) to control the expression of some genes that are critical to the sporulation process.</text>
</comment>
<evidence type="ECO:0000256" key="5">
    <source>
        <dbReference type="ARBA" id="ARBA00023125"/>
    </source>
</evidence>
<evidence type="ECO:0000256" key="8">
    <source>
        <dbReference type="PROSITE-ProRule" id="PRU00169"/>
    </source>
</evidence>
<dbReference type="CDD" id="cd17625">
    <property type="entry name" value="REC_OmpR_DrrD-like"/>
    <property type="match status" value="1"/>
</dbReference>
<dbReference type="PROSITE" id="PS50110">
    <property type="entry name" value="RESPONSE_REGULATORY"/>
    <property type="match status" value="1"/>
</dbReference>
<dbReference type="SUPFAM" id="SSF46894">
    <property type="entry name" value="C-terminal effector domain of the bipartite response regulators"/>
    <property type="match status" value="1"/>
</dbReference>
<dbReference type="Gene3D" id="1.10.10.10">
    <property type="entry name" value="Winged helix-like DNA-binding domain superfamily/Winged helix DNA-binding domain"/>
    <property type="match status" value="1"/>
</dbReference>
<dbReference type="EMBL" id="VUNE01000003">
    <property type="protein sequence ID" value="MST62593.1"/>
    <property type="molecule type" value="Genomic_DNA"/>
</dbReference>
<dbReference type="Gene3D" id="6.10.250.690">
    <property type="match status" value="1"/>
</dbReference>
<keyword evidence="6" id="KW-0804">Transcription</keyword>
<name>A0A6N7XG59_9FIRM</name>
<dbReference type="FunFam" id="3.40.50.2300:FF:000001">
    <property type="entry name" value="DNA-binding response regulator PhoB"/>
    <property type="match status" value="1"/>
</dbReference>
<dbReference type="GO" id="GO:0000976">
    <property type="term" value="F:transcription cis-regulatory region binding"/>
    <property type="evidence" value="ECO:0007669"/>
    <property type="project" value="TreeGrafter"/>
</dbReference>
<dbReference type="InterPro" id="IPR039420">
    <property type="entry name" value="WalR-like"/>
</dbReference>
<keyword evidence="3" id="KW-0902">Two-component regulatory system</keyword>
<dbReference type="SMART" id="SM00448">
    <property type="entry name" value="REC"/>
    <property type="match status" value="1"/>
</dbReference>
<evidence type="ECO:0000259" key="10">
    <source>
        <dbReference type="PROSITE" id="PS50110"/>
    </source>
</evidence>
<evidence type="ECO:0000313" key="12">
    <source>
        <dbReference type="EMBL" id="MST62593.1"/>
    </source>
</evidence>
<dbReference type="InterPro" id="IPR036388">
    <property type="entry name" value="WH-like_DNA-bd_sf"/>
</dbReference>
<dbReference type="InterPro" id="IPR001789">
    <property type="entry name" value="Sig_transdc_resp-reg_receiver"/>
</dbReference>
<sequence length="225" mass="25773">MRILVVEDEIRLSEAIGQILENEKYEVDIANDGEDGLDYAMSGIYDAIILDVMLPKINGFDVVRNLRKNKIATPVIMLTAKDEIVDKVTGLDFGADDYMTKPFVSEELLARLRALTRRQGEVIFEELEYEDIKLNLSTYTLQCGVKSVHLSHKEFEIMKLMLSNPALIISKEMLITKVWGYDSDAEDNNVEVYISFLRKKLFFVKSKVNIGTVRKVGYRLEYSND</sequence>
<evidence type="ECO:0000313" key="13">
    <source>
        <dbReference type="Proteomes" id="UP000440713"/>
    </source>
</evidence>
<evidence type="ECO:0000256" key="3">
    <source>
        <dbReference type="ARBA" id="ARBA00023012"/>
    </source>
</evidence>
<dbReference type="InterPro" id="IPR001867">
    <property type="entry name" value="OmpR/PhoB-type_DNA-bd"/>
</dbReference>
<comment type="caution">
    <text evidence="12">The sequence shown here is derived from an EMBL/GenBank/DDBJ whole genome shotgun (WGS) entry which is preliminary data.</text>
</comment>
<dbReference type="RefSeq" id="WP_154537976.1">
    <property type="nucleotide sequence ID" value="NZ_JAQYHJ010000103.1"/>
</dbReference>
<proteinExistence type="predicted"/>
<dbReference type="Pfam" id="PF00486">
    <property type="entry name" value="Trans_reg_C"/>
    <property type="match status" value="1"/>
</dbReference>
<reference evidence="12 13" key="1">
    <citation type="submission" date="2019-08" db="EMBL/GenBank/DDBJ databases">
        <title>In-depth cultivation of the pig gut microbiome towards novel bacterial diversity and tailored functional studies.</title>
        <authorList>
            <person name="Wylensek D."/>
            <person name="Hitch T.C.A."/>
            <person name="Clavel T."/>
        </authorList>
    </citation>
    <scope>NUCLEOTIDE SEQUENCE [LARGE SCALE GENOMIC DNA]</scope>
    <source>
        <strain evidence="12 13">WCA-SAB-591-4A-A</strain>
    </source>
</reference>
<dbReference type="PANTHER" id="PTHR48111">
    <property type="entry name" value="REGULATOR OF RPOS"/>
    <property type="match status" value="1"/>
</dbReference>
<evidence type="ECO:0000256" key="4">
    <source>
        <dbReference type="ARBA" id="ARBA00023015"/>
    </source>
</evidence>
<dbReference type="InterPro" id="IPR011006">
    <property type="entry name" value="CheY-like_superfamily"/>
</dbReference>
<evidence type="ECO:0000256" key="7">
    <source>
        <dbReference type="ARBA" id="ARBA00024867"/>
    </source>
</evidence>
<evidence type="ECO:0000256" key="6">
    <source>
        <dbReference type="ARBA" id="ARBA00023163"/>
    </source>
</evidence>
<dbReference type="Proteomes" id="UP000440713">
    <property type="component" value="Unassembled WGS sequence"/>
</dbReference>
<dbReference type="GO" id="GO:0032993">
    <property type="term" value="C:protein-DNA complex"/>
    <property type="evidence" value="ECO:0007669"/>
    <property type="project" value="TreeGrafter"/>
</dbReference>
<organism evidence="12 13">
    <name type="scientific">Peptostreptococcus porci</name>
    <dbReference type="NCBI Taxonomy" id="2652282"/>
    <lineage>
        <taxon>Bacteria</taxon>
        <taxon>Bacillati</taxon>
        <taxon>Bacillota</taxon>
        <taxon>Clostridia</taxon>
        <taxon>Peptostreptococcales</taxon>
        <taxon>Peptostreptococcaceae</taxon>
        <taxon>Peptostreptococcus</taxon>
    </lineage>
</organism>
<keyword evidence="13" id="KW-1185">Reference proteome</keyword>